<dbReference type="GO" id="GO:0034497">
    <property type="term" value="P:protein localization to phagophore assembly site"/>
    <property type="evidence" value="ECO:0007669"/>
    <property type="project" value="TreeGrafter"/>
</dbReference>
<dbReference type="GO" id="GO:0000407">
    <property type="term" value="C:phagophore assembly site"/>
    <property type="evidence" value="ECO:0007669"/>
    <property type="project" value="TreeGrafter"/>
</dbReference>
<dbReference type="InterPro" id="IPR036570">
    <property type="entry name" value="HORMA_dom_sf"/>
</dbReference>
<proteinExistence type="inferred from homology"/>
<feature type="region of interest" description="Disordered" evidence="4">
    <location>
        <begin position="1127"/>
        <end position="1153"/>
    </location>
</feature>
<dbReference type="GO" id="GO:1990316">
    <property type="term" value="C:Atg1/ULK1 kinase complex"/>
    <property type="evidence" value="ECO:0007669"/>
    <property type="project" value="InterPro"/>
</dbReference>
<feature type="region of interest" description="Disordered" evidence="4">
    <location>
        <begin position="1013"/>
        <end position="1035"/>
    </location>
</feature>
<dbReference type="Gene3D" id="3.30.900.10">
    <property type="entry name" value="HORMA domain"/>
    <property type="match status" value="1"/>
</dbReference>
<feature type="region of interest" description="Disordered" evidence="4">
    <location>
        <begin position="426"/>
        <end position="473"/>
    </location>
</feature>
<dbReference type="PANTHER" id="PTHR13430:SF4">
    <property type="entry name" value="AUTOPHAGY-RELATED PROTEIN 13"/>
    <property type="match status" value="1"/>
</dbReference>
<evidence type="ECO:0000313" key="6">
    <source>
        <dbReference type="EMBL" id="OAJ37546.1"/>
    </source>
</evidence>
<dbReference type="Pfam" id="PF10033">
    <property type="entry name" value="ATG13"/>
    <property type="match status" value="1"/>
</dbReference>
<evidence type="ECO:0000256" key="2">
    <source>
        <dbReference type="ARBA" id="ARBA00023006"/>
    </source>
</evidence>
<feature type="region of interest" description="Disordered" evidence="4">
    <location>
        <begin position="1069"/>
        <end position="1110"/>
    </location>
</feature>
<feature type="compositionally biased region" description="Basic and acidic residues" evidence="4">
    <location>
        <begin position="1017"/>
        <end position="1033"/>
    </location>
</feature>
<keyword evidence="2 3" id="KW-0072">Autophagy</keyword>
<feature type="domain" description="Autophagy-related protein 13 N-terminal" evidence="5">
    <location>
        <begin position="37"/>
        <end position="335"/>
    </location>
</feature>
<accession>A0A177WCM2</accession>
<evidence type="ECO:0000259" key="5">
    <source>
        <dbReference type="Pfam" id="PF10033"/>
    </source>
</evidence>
<reference evidence="6 7" key="2">
    <citation type="submission" date="2016-05" db="EMBL/GenBank/DDBJ databases">
        <title>Lineage-specific infection strategies underlie the spectrum of fungal disease in amphibians.</title>
        <authorList>
            <person name="Cuomo C.A."/>
            <person name="Farrer R.A."/>
            <person name="James T."/>
            <person name="Longcore J."/>
            <person name="Birren B."/>
        </authorList>
    </citation>
    <scope>NUCLEOTIDE SEQUENCE [LARGE SCALE GENOMIC DNA]</scope>
    <source>
        <strain evidence="6 7">JEL423</strain>
    </source>
</reference>
<evidence type="ECO:0000256" key="4">
    <source>
        <dbReference type="SAM" id="MobiDB-lite"/>
    </source>
</evidence>
<evidence type="ECO:0000256" key="1">
    <source>
        <dbReference type="ARBA" id="ARBA00005246"/>
    </source>
</evidence>
<dbReference type="PANTHER" id="PTHR13430">
    <property type="match status" value="1"/>
</dbReference>
<dbReference type="GO" id="GO:0000423">
    <property type="term" value="P:mitophagy"/>
    <property type="evidence" value="ECO:0007669"/>
    <property type="project" value="TreeGrafter"/>
</dbReference>
<dbReference type="VEuPathDB" id="FungiDB:BDEG_21556"/>
<protein>
    <recommendedName>
        <fullName evidence="3">Autophagy-related protein 13</fullName>
    </recommendedName>
</protein>
<evidence type="ECO:0000256" key="3">
    <source>
        <dbReference type="RuleBase" id="RU361214"/>
    </source>
</evidence>
<dbReference type="GO" id="GO:0034727">
    <property type="term" value="P:piecemeal microautophagy of the nucleus"/>
    <property type="evidence" value="ECO:0007669"/>
    <property type="project" value="TreeGrafter"/>
</dbReference>
<dbReference type="InterPro" id="IPR040182">
    <property type="entry name" value="ATG13"/>
</dbReference>
<sequence length="1153" mass="128057">MHQHRTSSDQQRNADLSSSAVSSSSPKATKADQLVLNFLSKTAQVIVQSRLTDVSRLARHADGPSFNTLDSVCPVNNADVQGTVDTGAYPTSDPAYPYMDAAAVDNPSRASRDSHSARSSSTQPNSLPSKPRKPNKWFNLEMDDVEPIREEMRFWKLHSTGGVQSHPLTIQIYLDIGDLPPSHNLLLKNKASQKRLRIGKEFLTGTDTAGRTIRKTKIILESWQLSVSRNAPANPPDLPVVYKKSIVFFRSLYSMLRLMPAYNLCRKLRSIKNTPFAIMYRISTTRTVFFDDVGLDVLHVNNDMRKGLVEHTFSGIETPLGVISLHVTYRAECEFSLGNIEHILGDQYGDIEEGFFSTPSEFNPHHENDSLASNSHGSSGRTPASIGDPNTVDRMYTQSAKKVSISNQPLHYQPFTHTPYYGSLDSGTSSRFSHDKRRDTGSSNLNSQIDDTQHSHVSSAHEELHATRSNSRLSISGERKKYVVFTPPYEISALRNQKRLHSAFLPDEPPPFLINNTFTETLDSASRLLPSTASPPFDITKQKPTFHTPCAFREVQLNQQGFPTQSLDSKQTPQQGQSNLELIRRPSFTLPFVPPNRLDSGSLQSFAPPPPLIFSPSSQLVHPPSSDNLSELLRRNSINNPLFSNTSTNSIGDNVLVRSNSNLKYGLIGDVHMSSSSILQQNNTQVSVAARRARSKNALDHFKMMKELNASFTDSILPLSAVNHNPEMGASLQNPCKDITHVLPSDCSDTCSPIKNAAALPTSGLDTPHQSKAHFCQDKPFNSSPIKEESEDNFLKFSKTDQDIPPQKEFFNLDRPFSLSLDPVRSPQKEKIGFSYGQNPDSLKEPESHIALFQQSFLKDIGDKQPYIRATAVDFVDKPSVQMTSSLREPFSGTSTTNSIFQQTPLFMSDGAAPLSATSSISQVQNNSSFSTFRPSSQLTPFIQKAAPTSDAFVPVVSGVDAPSSSEPLSLLSRQVSIDPSFRFSPFKNRQVPIISHQQKSSSLAVDIVPTSRHVRASHDSNDTTKHPTRLESRASTSLNFSTSVDHPFRLSLPSDIAPFRYHHYAEHTQQAESSIVPQSSTAKDTKQETQIHSDTITSPDEVHTQSEHHPHRLYWQRLRSAGLGRKPSEHLDEEDDLVFNMSELDVSDDHLQ</sequence>
<evidence type="ECO:0000313" key="7">
    <source>
        <dbReference type="Proteomes" id="UP000077115"/>
    </source>
</evidence>
<feature type="region of interest" description="Disordered" evidence="4">
    <location>
        <begin position="355"/>
        <end position="392"/>
    </location>
</feature>
<name>A0A177WCM2_BATDL</name>
<organism evidence="6 7">
    <name type="scientific">Batrachochytrium dendrobatidis (strain JEL423)</name>
    <dbReference type="NCBI Taxonomy" id="403673"/>
    <lineage>
        <taxon>Eukaryota</taxon>
        <taxon>Fungi</taxon>
        <taxon>Fungi incertae sedis</taxon>
        <taxon>Chytridiomycota</taxon>
        <taxon>Chytridiomycota incertae sedis</taxon>
        <taxon>Chytridiomycetes</taxon>
        <taxon>Rhizophydiales</taxon>
        <taxon>Rhizophydiales incertae sedis</taxon>
        <taxon>Batrachochytrium</taxon>
    </lineage>
</organism>
<dbReference type="AlphaFoldDB" id="A0A177WCM2"/>
<dbReference type="eggNOG" id="KOG4573">
    <property type="taxonomic scope" value="Eukaryota"/>
</dbReference>
<dbReference type="Proteomes" id="UP000077115">
    <property type="component" value="Unassembled WGS sequence"/>
</dbReference>
<comment type="similarity">
    <text evidence="1 3">Belongs to the ATG13 family. Fungi subfamily.</text>
</comment>
<feature type="compositionally biased region" description="Polar residues" evidence="4">
    <location>
        <begin position="441"/>
        <end position="450"/>
    </location>
</feature>
<dbReference type="STRING" id="403673.A0A177WCM2"/>
<feature type="compositionally biased region" description="Polar residues" evidence="4">
    <location>
        <begin position="1069"/>
        <end position="1083"/>
    </location>
</feature>
<feature type="compositionally biased region" description="Polar residues" evidence="4">
    <location>
        <begin position="370"/>
        <end position="382"/>
    </location>
</feature>
<dbReference type="InterPro" id="IPR018731">
    <property type="entry name" value="Atg13_N"/>
</dbReference>
<dbReference type="GO" id="GO:0005829">
    <property type="term" value="C:cytosol"/>
    <property type="evidence" value="ECO:0007669"/>
    <property type="project" value="TreeGrafter"/>
</dbReference>
<feature type="region of interest" description="Disordered" evidence="4">
    <location>
        <begin position="105"/>
        <end position="137"/>
    </location>
</feature>
<dbReference type="EMBL" id="DS022300">
    <property type="protein sequence ID" value="OAJ37546.1"/>
    <property type="molecule type" value="Genomic_DNA"/>
</dbReference>
<gene>
    <name evidence="6" type="ORF">BDEG_21556</name>
</gene>
<dbReference type="OrthoDB" id="70161at2759"/>
<reference evidence="6 7" key="1">
    <citation type="submission" date="2006-10" db="EMBL/GenBank/DDBJ databases">
        <title>The Genome Sequence of Batrachochytrium dendrobatidis JEL423.</title>
        <authorList>
            <consortium name="The Broad Institute Genome Sequencing Platform"/>
            <person name="Birren B."/>
            <person name="Lander E."/>
            <person name="Galagan J."/>
            <person name="Cuomo C."/>
            <person name="Devon K."/>
            <person name="Jaffe D."/>
            <person name="Butler J."/>
            <person name="Alvarez P."/>
            <person name="Gnerre S."/>
            <person name="Grabherr M."/>
            <person name="Kleber M."/>
            <person name="Mauceli E."/>
            <person name="Brockman W."/>
            <person name="Young S."/>
            <person name="LaButti K."/>
            <person name="Sykes S."/>
            <person name="DeCaprio D."/>
            <person name="Crawford M."/>
            <person name="Koehrsen M."/>
            <person name="Engels R."/>
            <person name="Montgomery P."/>
            <person name="Pearson M."/>
            <person name="Howarth C."/>
            <person name="Larson L."/>
            <person name="White J."/>
            <person name="O'Leary S."/>
            <person name="Kodira C."/>
            <person name="Zeng Q."/>
            <person name="Yandava C."/>
            <person name="Alvarado L."/>
            <person name="Longcore J."/>
            <person name="James T."/>
        </authorList>
    </citation>
    <scope>NUCLEOTIDE SEQUENCE [LARGE SCALE GENOMIC DNA]</scope>
    <source>
        <strain evidence="6 7">JEL423</strain>
    </source>
</reference>
<feature type="region of interest" description="Disordered" evidence="4">
    <location>
        <begin position="1"/>
        <end position="29"/>
    </location>
</feature>
<feature type="compositionally biased region" description="Basic and acidic residues" evidence="4">
    <location>
        <begin position="451"/>
        <end position="466"/>
    </location>
</feature>